<evidence type="ECO:0000313" key="3">
    <source>
        <dbReference type="EMBL" id="OAD03477.1"/>
    </source>
</evidence>
<gene>
    <name evidence="3" type="ORF">MUCCIDRAFT_163041</name>
</gene>
<evidence type="ECO:0000256" key="1">
    <source>
        <dbReference type="SAM" id="MobiDB-lite"/>
    </source>
</evidence>
<feature type="region of interest" description="Disordered" evidence="1">
    <location>
        <begin position="211"/>
        <end position="238"/>
    </location>
</feature>
<feature type="transmembrane region" description="Helical" evidence="2">
    <location>
        <begin position="48"/>
        <end position="71"/>
    </location>
</feature>
<accession>A0A168LFQ8</accession>
<evidence type="ECO:0000256" key="2">
    <source>
        <dbReference type="SAM" id="Phobius"/>
    </source>
</evidence>
<organism evidence="3 4">
    <name type="scientific">Mucor lusitanicus CBS 277.49</name>
    <dbReference type="NCBI Taxonomy" id="747725"/>
    <lineage>
        <taxon>Eukaryota</taxon>
        <taxon>Fungi</taxon>
        <taxon>Fungi incertae sedis</taxon>
        <taxon>Mucoromycota</taxon>
        <taxon>Mucoromycotina</taxon>
        <taxon>Mucoromycetes</taxon>
        <taxon>Mucorales</taxon>
        <taxon>Mucorineae</taxon>
        <taxon>Mucoraceae</taxon>
        <taxon>Mucor</taxon>
    </lineage>
</organism>
<name>A0A168LFQ8_MUCCL</name>
<protein>
    <submittedName>
        <fullName evidence="3">Uncharacterized protein</fullName>
    </submittedName>
</protein>
<evidence type="ECO:0000313" key="4">
    <source>
        <dbReference type="Proteomes" id="UP000077051"/>
    </source>
</evidence>
<sequence>MPLLNCFRSMFSYSSYNSYIVGSNALTLAALAVPNWLAFWLELQPFKFIFSFTLVYLAEMLLAALCIYNIWSASGNVTHPLLSYINVPFQNIAFIPGPLSTTLKKVIVFLRTEFNAPSKPAQPVGAPQPSVTPLQNLKDDVKFTSLFLKDATRQQEQQQISTISGVKPFSATPSDIVSPPAAFHTRFLRNKIDEMEIARSALQHYGQAETAKPAVAPTSSGTPIANQPTGPKLKYTPCVQPPLQPTKARERLLWFLSPTPEIVDDFRIEQMIDLQKNWNRYNDRASRVYYDKMTSVLLKKIFIPLSQSIDFYNEMLTPRNRSVADCPAGTVMLSMVMPTAQNVAFTLPEIEDFINVNGYSYVDGRKYVLGRIKDLASSSRMQTYRFLPTIAGMPTDATIIMHVFQQYLALKEPYAIPPLVPFEGDLFKFLLVYIKITPELDHWNVFDLSNQI</sequence>
<keyword evidence="4" id="KW-1185">Reference proteome</keyword>
<reference evidence="3 4" key="1">
    <citation type="submission" date="2015-06" db="EMBL/GenBank/DDBJ databases">
        <title>Expansion of signal transduction pathways in fungi by whole-genome duplication.</title>
        <authorList>
            <consortium name="DOE Joint Genome Institute"/>
            <person name="Corrochano L.M."/>
            <person name="Kuo A."/>
            <person name="Marcet-Houben M."/>
            <person name="Polaino S."/>
            <person name="Salamov A."/>
            <person name="Villalobos J.M."/>
            <person name="Alvarez M.I."/>
            <person name="Avalos J."/>
            <person name="Benito E.P."/>
            <person name="Benoit I."/>
            <person name="Burger G."/>
            <person name="Camino L.P."/>
            <person name="Canovas D."/>
            <person name="Cerda-Olmedo E."/>
            <person name="Cheng J.-F."/>
            <person name="Dominguez A."/>
            <person name="Elias M."/>
            <person name="Eslava A.P."/>
            <person name="Glaser F."/>
            <person name="Grimwood J."/>
            <person name="Gutierrez G."/>
            <person name="Heitman J."/>
            <person name="Henrissat B."/>
            <person name="Iturriaga E.A."/>
            <person name="Lang B.F."/>
            <person name="Lavin J.L."/>
            <person name="Lee S."/>
            <person name="Li W."/>
            <person name="Lindquist E."/>
            <person name="Lopez-Garcia S."/>
            <person name="Luque E.M."/>
            <person name="Marcos A.T."/>
            <person name="Martin J."/>
            <person name="Mccluskey K."/>
            <person name="Medina H.R."/>
            <person name="Miralles-Duran A."/>
            <person name="Miyazaki A."/>
            <person name="Munoz-Torres E."/>
            <person name="Oguiza J.A."/>
            <person name="Ohm R."/>
            <person name="Olmedo M."/>
            <person name="Orejas M."/>
            <person name="Ortiz-Castellanos L."/>
            <person name="Pisabarro A.G."/>
            <person name="Rodriguez-Romero J."/>
            <person name="Ruiz-Herrera J."/>
            <person name="Ruiz-Vazquez R."/>
            <person name="Sanz C."/>
            <person name="Schackwitz W."/>
            <person name="Schmutz J."/>
            <person name="Shahriari M."/>
            <person name="Shelest E."/>
            <person name="Silva-Franco F."/>
            <person name="Soanes D."/>
            <person name="Syed K."/>
            <person name="Tagua V.G."/>
            <person name="Talbot N.J."/>
            <person name="Thon M."/>
            <person name="De Vries R.P."/>
            <person name="Wiebenga A."/>
            <person name="Yadav J.S."/>
            <person name="Braun E.L."/>
            <person name="Baker S."/>
            <person name="Garre V."/>
            <person name="Horwitz B."/>
            <person name="Torres-Martinez S."/>
            <person name="Idnurm A."/>
            <person name="Herrera-Estrella A."/>
            <person name="Gabaldon T."/>
            <person name="Grigoriev I.V."/>
        </authorList>
    </citation>
    <scope>NUCLEOTIDE SEQUENCE [LARGE SCALE GENOMIC DNA]</scope>
    <source>
        <strain evidence="3 4">CBS 277.49</strain>
    </source>
</reference>
<dbReference type="EMBL" id="AMYB01000004">
    <property type="protein sequence ID" value="OAD03477.1"/>
    <property type="molecule type" value="Genomic_DNA"/>
</dbReference>
<dbReference type="AlphaFoldDB" id="A0A168LFQ8"/>
<feature type="transmembrane region" description="Helical" evidence="2">
    <location>
        <begin position="20"/>
        <end position="41"/>
    </location>
</feature>
<dbReference type="STRING" id="747725.A0A168LFQ8"/>
<proteinExistence type="predicted"/>
<dbReference type="OrthoDB" id="509821at2759"/>
<keyword evidence="2" id="KW-0472">Membrane</keyword>
<dbReference type="VEuPathDB" id="FungiDB:MUCCIDRAFT_163041"/>
<keyword evidence="2" id="KW-0812">Transmembrane</keyword>
<dbReference type="Proteomes" id="UP000077051">
    <property type="component" value="Unassembled WGS sequence"/>
</dbReference>
<feature type="compositionally biased region" description="Polar residues" evidence="1">
    <location>
        <begin position="217"/>
        <end position="229"/>
    </location>
</feature>
<keyword evidence="2" id="KW-1133">Transmembrane helix</keyword>
<comment type="caution">
    <text evidence="3">The sequence shown here is derived from an EMBL/GenBank/DDBJ whole genome shotgun (WGS) entry which is preliminary data.</text>
</comment>